<comment type="caution">
    <text evidence="1">The sequence shown here is derived from an EMBL/GenBank/DDBJ whole genome shotgun (WGS) entry which is preliminary data.</text>
</comment>
<sequence>MKYSNQSGQFENFVQGNVVVSEYSGTFDEHGIAAIFSEIESMTSGLKHWCWHQKPDPKTVISKTGVDGMISRYTKIHVHGCVAIGVCYTNPEIDRISLPKDGSIKTLFKISRNRSSLYEFFDQALHEAEQSQLGQLQLATTAKAKDYDVITQFITATKAAELTSDELKKLVGYTKPQLDALPALDRQTLTYMQAMTALLGIVAFQLKPESLNRWLHTPIEGTSNTPLTICQEPDGIYKLFRSL</sequence>
<reference evidence="1 2" key="1">
    <citation type="submission" date="2023-06" db="EMBL/GenBank/DDBJ databases">
        <title>Alteromonas sp. ASW11-36 isolated from intertidal sand.</title>
        <authorList>
            <person name="Li Y."/>
        </authorList>
    </citation>
    <scope>NUCLEOTIDE SEQUENCE [LARGE SCALE GENOMIC DNA]</scope>
    <source>
        <strain evidence="1 2">ASW11-36</strain>
    </source>
</reference>
<proteinExistence type="predicted"/>
<evidence type="ECO:0000313" key="1">
    <source>
        <dbReference type="EMBL" id="MDM7861317.1"/>
    </source>
</evidence>
<dbReference type="RefSeq" id="WP_289365759.1">
    <property type="nucleotide sequence ID" value="NZ_JAUCBP010000010.1"/>
</dbReference>
<accession>A0ABT7T0H4</accession>
<name>A0ABT7T0H4_9ALTE</name>
<gene>
    <name evidence="1" type="ORF">QTP81_11990</name>
</gene>
<protein>
    <submittedName>
        <fullName evidence="1">Uncharacterized protein</fullName>
    </submittedName>
</protein>
<evidence type="ECO:0000313" key="2">
    <source>
        <dbReference type="Proteomes" id="UP001234343"/>
    </source>
</evidence>
<organism evidence="1 2">
    <name type="scientific">Alteromonas arenosi</name>
    <dbReference type="NCBI Taxonomy" id="3055817"/>
    <lineage>
        <taxon>Bacteria</taxon>
        <taxon>Pseudomonadati</taxon>
        <taxon>Pseudomonadota</taxon>
        <taxon>Gammaproteobacteria</taxon>
        <taxon>Alteromonadales</taxon>
        <taxon>Alteromonadaceae</taxon>
        <taxon>Alteromonas/Salinimonas group</taxon>
        <taxon>Alteromonas</taxon>
    </lineage>
</organism>
<dbReference type="EMBL" id="JAUCBP010000010">
    <property type="protein sequence ID" value="MDM7861317.1"/>
    <property type="molecule type" value="Genomic_DNA"/>
</dbReference>
<dbReference type="Proteomes" id="UP001234343">
    <property type="component" value="Unassembled WGS sequence"/>
</dbReference>
<keyword evidence="2" id="KW-1185">Reference proteome</keyword>